<accession>A0AAQ4CNB8</accession>
<evidence type="ECO:0000259" key="2">
    <source>
        <dbReference type="Pfam" id="PF13660"/>
    </source>
</evidence>
<dbReference type="SUPFAM" id="SSF82544">
    <property type="entry name" value="GckA/TtuD-like"/>
    <property type="match status" value="1"/>
</dbReference>
<dbReference type="AlphaFoldDB" id="A0AAQ4CNB8"/>
<dbReference type="GO" id="GO:0005737">
    <property type="term" value="C:cytoplasm"/>
    <property type="evidence" value="ECO:0007669"/>
    <property type="project" value="TreeGrafter"/>
</dbReference>
<keyword evidence="4" id="KW-1185">Reference proteome</keyword>
<dbReference type="NCBIfam" id="NF041176">
    <property type="entry name" value="GlyK_Thmprot"/>
    <property type="match status" value="1"/>
</dbReference>
<dbReference type="InterPro" id="IPR007835">
    <property type="entry name" value="MOFRL"/>
</dbReference>
<dbReference type="Proteomes" id="UP001319921">
    <property type="component" value="Chromosome"/>
</dbReference>
<dbReference type="Pfam" id="PF05161">
    <property type="entry name" value="MOFRL"/>
    <property type="match status" value="1"/>
</dbReference>
<feature type="domain" description="MOFRL" evidence="1">
    <location>
        <begin position="296"/>
        <end position="396"/>
    </location>
</feature>
<dbReference type="RefSeq" id="WP_229571309.1">
    <property type="nucleotide sequence ID" value="NZ_AP025226.1"/>
</dbReference>
<dbReference type="InterPro" id="IPR025286">
    <property type="entry name" value="MOFRL_assoc_dom"/>
</dbReference>
<name>A0AAQ4CNB8_9CREN</name>
<dbReference type="KEGG" id="scas:SACC_03160"/>
<dbReference type="InterPro" id="IPR039760">
    <property type="entry name" value="MOFRL_protein"/>
</dbReference>
<dbReference type="PANTHER" id="PTHR12227">
    <property type="entry name" value="GLYCERATE KINASE"/>
    <property type="match status" value="1"/>
</dbReference>
<sequence length="403" mass="44693">MNLRELVSKILEYSNPYKALEEKVKINDNNTLLINGEEVHFTKPILISVGKAAIPMANFFIRRIKLKRKLIVTPKGSGKGEDVIEAGHPLPDENSIKAGKEAIEILTKEDYDMVIFTISGGASALIEYSEIPLDELRDINKQLISAGIGINSINIVRKHLSKIKGGKIINYVKDNVPVLSFIVSDVPGNDISSIGSGLTSPDSSTINDALRILRRLNLEKYSRYLEETPKEFNRYVKNLIILDNMSVLKKLSTHLENPLVLSSEIRGEAKDVGIFIAAIFNSSESYGIPLNRPYHILLGGEPEVTIRGKAGKGGRNGEVCLSFLKYVRRKGDFELLSFATDGIDGNSEYAGCLVNSNIKVEEDEIDHALENHSSYELLERLNATIKTGYTYTNVNNIYVLKAP</sequence>
<keyword evidence="3" id="KW-0808">Transferase</keyword>
<dbReference type="InterPro" id="IPR038614">
    <property type="entry name" value="GK_N_sf"/>
</dbReference>
<gene>
    <name evidence="3" type="ORF">SACC_03160</name>
</gene>
<dbReference type="InterPro" id="IPR037035">
    <property type="entry name" value="GK-like_C_sf"/>
</dbReference>
<keyword evidence="3" id="KW-0418">Kinase</keyword>
<dbReference type="GeneID" id="68865044"/>
<dbReference type="PANTHER" id="PTHR12227:SF0">
    <property type="entry name" value="GLYCERATE KINASE"/>
    <property type="match status" value="1"/>
</dbReference>
<dbReference type="EMBL" id="AP025226">
    <property type="protein sequence ID" value="BDB97299.1"/>
    <property type="molecule type" value="Genomic_DNA"/>
</dbReference>
<dbReference type="GO" id="GO:0008887">
    <property type="term" value="F:glycerate kinase activity"/>
    <property type="evidence" value="ECO:0007669"/>
    <property type="project" value="InterPro"/>
</dbReference>
<dbReference type="Pfam" id="PF13660">
    <property type="entry name" value="DUF4147"/>
    <property type="match status" value="1"/>
</dbReference>
<dbReference type="InterPro" id="IPR053656">
    <property type="entry name" value="Glycerate_kinase-1"/>
</dbReference>
<reference evidence="3 4" key="1">
    <citation type="journal article" date="2022" name="Microbiol. Resour. Announc.">
        <title>Complete Genome Sequence of the Hyperthermophilic and Acidophilic Archaeon Saccharolobus caldissimus Strain HS-3T.</title>
        <authorList>
            <person name="Sakai H.D."/>
            <person name="Kurosawa N."/>
        </authorList>
    </citation>
    <scope>NUCLEOTIDE SEQUENCE [LARGE SCALE GENOMIC DNA]</scope>
    <source>
        <strain evidence="3 4">JCM32116</strain>
    </source>
</reference>
<dbReference type="Gene3D" id="3.40.1480.10">
    <property type="entry name" value="MOFRL domain"/>
    <property type="match status" value="1"/>
</dbReference>
<feature type="domain" description="MOFRL-associated" evidence="2">
    <location>
        <begin position="3"/>
        <end position="220"/>
    </location>
</feature>
<evidence type="ECO:0000259" key="1">
    <source>
        <dbReference type="Pfam" id="PF05161"/>
    </source>
</evidence>
<proteinExistence type="predicted"/>
<evidence type="ECO:0000313" key="4">
    <source>
        <dbReference type="Proteomes" id="UP001319921"/>
    </source>
</evidence>
<dbReference type="Gene3D" id="3.40.50.10180">
    <property type="entry name" value="Glycerate kinase, MOFRL-like N-terminal domain"/>
    <property type="match status" value="1"/>
</dbReference>
<protein>
    <submittedName>
        <fullName evidence="3">Glycerate kinase</fullName>
    </submittedName>
</protein>
<evidence type="ECO:0000313" key="3">
    <source>
        <dbReference type="EMBL" id="BDB97299.1"/>
    </source>
</evidence>
<organism evidence="3 4">
    <name type="scientific">Saccharolobus caldissimus</name>
    <dbReference type="NCBI Taxonomy" id="1702097"/>
    <lineage>
        <taxon>Archaea</taxon>
        <taxon>Thermoproteota</taxon>
        <taxon>Thermoprotei</taxon>
        <taxon>Sulfolobales</taxon>
        <taxon>Sulfolobaceae</taxon>
        <taxon>Saccharolobus</taxon>
    </lineage>
</organism>